<reference evidence="2 3" key="1">
    <citation type="journal article" date="2014" name="Nature">
        <title>The genome of the recently domesticated crop plant sugar beet (Beta vulgaris).</title>
        <authorList>
            <person name="Dohm J.C."/>
            <person name="Minoche A.E."/>
            <person name="Holtgrawe D."/>
            <person name="Capella-Gutierrez S."/>
            <person name="Zakrzewski F."/>
            <person name="Tafer H."/>
            <person name="Rupp O."/>
            <person name="Sorensen T.R."/>
            <person name="Stracke R."/>
            <person name="Reinhardt R."/>
            <person name="Goesmann A."/>
            <person name="Kraft T."/>
            <person name="Schulz B."/>
            <person name="Stadler P.F."/>
            <person name="Schmidt T."/>
            <person name="Gabaldon T."/>
            <person name="Lehrach H."/>
            <person name="Weisshaar B."/>
            <person name="Himmelbauer H."/>
        </authorList>
    </citation>
    <scope>NUCLEOTIDE SEQUENCE [LARGE SCALE GENOMIC DNA]</scope>
    <source>
        <tissue evidence="2">Taproot</tissue>
    </source>
</reference>
<gene>
    <name evidence="2" type="ORF">BVRB_042080</name>
</gene>
<evidence type="ECO:0000256" key="1">
    <source>
        <dbReference type="SAM" id="MobiDB-lite"/>
    </source>
</evidence>
<evidence type="ECO:0000313" key="3">
    <source>
        <dbReference type="Proteomes" id="UP000035740"/>
    </source>
</evidence>
<organism evidence="2 3">
    <name type="scientific">Beta vulgaris subsp. vulgaris</name>
    <name type="common">Beet</name>
    <dbReference type="NCBI Taxonomy" id="3555"/>
    <lineage>
        <taxon>Eukaryota</taxon>
        <taxon>Viridiplantae</taxon>
        <taxon>Streptophyta</taxon>
        <taxon>Embryophyta</taxon>
        <taxon>Tracheophyta</taxon>
        <taxon>Spermatophyta</taxon>
        <taxon>Magnoliopsida</taxon>
        <taxon>eudicotyledons</taxon>
        <taxon>Gunneridae</taxon>
        <taxon>Pentapetalae</taxon>
        <taxon>Caryophyllales</taxon>
        <taxon>Chenopodiaceae</taxon>
        <taxon>Betoideae</taxon>
        <taxon>Beta</taxon>
    </lineage>
</organism>
<evidence type="ECO:0000313" key="2">
    <source>
        <dbReference type="EMBL" id="KMS64845.1"/>
    </source>
</evidence>
<dbReference type="Proteomes" id="UP000035740">
    <property type="component" value="Unassembled WGS sequence"/>
</dbReference>
<feature type="non-terminal residue" evidence="2">
    <location>
        <position position="1"/>
    </location>
</feature>
<dbReference type="Gramene" id="KMS64845">
    <property type="protein sequence ID" value="KMS64845"/>
    <property type="gene ID" value="BVRB_042080"/>
</dbReference>
<name>A0A0J8BGC8_BETVV</name>
<sequence length="69" mass="7764">DQDAGRRSRFLIKQILVVKKKLREQEQLIDSTASDDAEMPQSPKTTTDAPSTKLSPGVSRKKLIKKQNL</sequence>
<proteinExistence type="predicted"/>
<accession>A0A0J8BGC8</accession>
<feature type="region of interest" description="Disordered" evidence="1">
    <location>
        <begin position="29"/>
        <end position="69"/>
    </location>
</feature>
<feature type="compositionally biased region" description="Basic residues" evidence="1">
    <location>
        <begin position="59"/>
        <end position="69"/>
    </location>
</feature>
<dbReference type="AlphaFoldDB" id="A0A0J8BGC8"/>
<keyword evidence="3" id="KW-1185">Reference proteome</keyword>
<feature type="compositionally biased region" description="Polar residues" evidence="1">
    <location>
        <begin position="42"/>
        <end position="54"/>
    </location>
</feature>
<dbReference type="EMBL" id="KQ120749">
    <property type="protein sequence ID" value="KMS64845.1"/>
    <property type="molecule type" value="Genomic_DNA"/>
</dbReference>
<protein>
    <submittedName>
        <fullName evidence="2">Uncharacterized protein</fullName>
    </submittedName>
</protein>